<organism evidence="1 2">
    <name type="scientific">Clostridium intestinale DSM 6191</name>
    <dbReference type="NCBI Taxonomy" id="1121320"/>
    <lineage>
        <taxon>Bacteria</taxon>
        <taxon>Bacillati</taxon>
        <taxon>Bacillota</taxon>
        <taxon>Clostridia</taxon>
        <taxon>Eubacteriales</taxon>
        <taxon>Clostridiaceae</taxon>
        <taxon>Clostridium</taxon>
    </lineage>
</organism>
<sequence>MFEIKVEKIKGFNTLKVSQDMFRRFLNNFLDSWEKDTRETIIPLKISKVKSKDYLRFDYMILGKKEWLHVVGSNIWY</sequence>
<protein>
    <submittedName>
        <fullName evidence="1">Uncharacterized protein</fullName>
    </submittedName>
</protein>
<evidence type="ECO:0000313" key="2">
    <source>
        <dbReference type="Proteomes" id="UP000184241"/>
    </source>
</evidence>
<dbReference type="RefSeq" id="WP_073016184.1">
    <property type="nucleotide sequence ID" value="NZ_FQXU01000003.1"/>
</dbReference>
<gene>
    <name evidence="1" type="ORF">SAMN02745941_00392</name>
</gene>
<proteinExistence type="predicted"/>
<evidence type="ECO:0000313" key="1">
    <source>
        <dbReference type="EMBL" id="SHH57343.1"/>
    </source>
</evidence>
<dbReference type="Proteomes" id="UP000184241">
    <property type="component" value="Unassembled WGS sequence"/>
</dbReference>
<dbReference type="AlphaFoldDB" id="A0A1M5U3S8"/>
<accession>A0A1M5U3S8</accession>
<dbReference type="EMBL" id="FQXU01000003">
    <property type="protein sequence ID" value="SHH57343.1"/>
    <property type="molecule type" value="Genomic_DNA"/>
</dbReference>
<reference evidence="1 2" key="1">
    <citation type="submission" date="2016-11" db="EMBL/GenBank/DDBJ databases">
        <authorList>
            <person name="Jaros S."/>
            <person name="Januszkiewicz K."/>
            <person name="Wedrychowicz H."/>
        </authorList>
    </citation>
    <scope>NUCLEOTIDE SEQUENCE [LARGE SCALE GENOMIC DNA]</scope>
    <source>
        <strain evidence="1 2">DSM 6191</strain>
    </source>
</reference>
<name>A0A1M5U3S8_9CLOT</name>